<protein>
    <submittedName>
        <fullName evidence="1">Uncharacterized protein</fullName>
    </submittedName>
</protein>
<evidence type="ECO:0000313" key="2">
    <source>
        <dbReference type="Proteomes" id="UP000011668"/>
    </source>
</evidence>
<name>L8X820_THACA</name>
<dbReference type="HOGENOM" id="CLU_2211740_0_0_1"/>
<evidence type="ECO:0000313" key="1">
    <source>
        <dbReference type="EMBL" id="ELU45237.1"/>
    </source>
</evidence>
<organism evidence="1 2">
    <name type="scientific">Thanatephorus cucumeris (strain AG1-IA)</name>
    <name type="common">Rice sheath blight fungus</name>
    <name type="synonym">Rhizoctonia solani</name>
    <dbReference type="NCBI Taxonomy" id="983506"/>
    <lineage>
        <taxon>Eukaryota</taxon>
        <taxon>Fungi</taxon>
        <taxon>Dikarya</taxon>
        <taxon>Basidiomycota</taxon>
        <taxon>Agaricomycotina</taxon>
        <taxon>Agaricomycetes</taxon>
        <taxon>Cantharellales</taxon>
        <taxon>Ceratobasidiaceae</taxon>
        <taxon>Rhizoctonia</taxon>
        <taxon>Rhizoctonia solani AG-1</taxon>
    </lineage>
</organism>
<dbReference type="Proteomes" id="UP000011668">
    <property type="component" value="Unassembled WGS sequence"/>
</dbReference>
<accession>L8X820</accession>
<dbReference type="EMBL" id="AFRT01000125">
    <property type="protein sequence ID" value="ELU45237.1"/>
    <property type="molecule type" value="Genomic_DNA"/>
</dbReference>
<sequence length="107" mass="12596">MIVVHIQNNRELSLIDDSVESQKPTLRRAFLRVDSHPLFLTQWTNISRNLRTYIGWAGFLPRYTIPVHSTSPSPEIRTCRVLFQNRTKRGIRFTVDFTVLYPMPRPL</sequence>
<gene>
    <name evidence="1" type="ORF">AG1IA_00736</name>
</gene>
<keyword evidence="2" id="KW-1185">Reference proteome</keyword>
<comment type="caution">
    <text evidence="1">The sequence shown here is derived from an EMBL/GenBank/DDBJ whole genome shotgun (WGS) entry which is preliminary data.</text>
</comment>
<proteinExistence type="predicted"/>
<reference evidence="1 2" key="1">
    <citation type="journal article" date="2013" name="Nat. Commun.">
        <title>The evolution and pathogenic mechanisms of the rice sheath blight pathogen.</title>
        <authorList>
            <person name="Zheng A."/>
            <person name="Lin R."/>
            <person name="Xu L."/>
            <person name="Qin P."/>
            <person name="Tang C."/>
            <person name="Ai P."/>
            <person name="Zhang D."/>
            <person name="Liu Y."/>
            <person name="Sun Z."/>
            <person name="Feng H."/>
            <person name="Wang Y."/>
            <person name="Chen Y."/>
            <person name="Liang X."/>
            <person name="Fu R."/>
            <person name="Li Q."/>
            <person name="Zhang J."/>
            <person name="Yu X."/>
            <person name="Xie Z."/>
            <person name="Ding L."/>
            <person name="Guan P."/>
            <person name="Tang J."/>
            <person name="Liang Y."/>
            <person name="Wang S."/>
            <person name="Deng Q."/>
            <person name="Li S."/>
            <person name="Zhu J."/>
            <person name="Wang L."/>
            <person name="Liu H."/>
            <person name="Li P."/>
        </authorList>
    </citation>
    <scope>NUCLEOTIDE SEQUENCE [LARGE SCALE GENOMIC DNA]</scope>
    <source>
        <strain evidence="2">AG-1 IA</strain>
    </source>
</reference>
<dbReference type="AlphaFoldDB" id="L8X820"/>